<proteinExistence type="predicted"/>
<feature type="compositionally biased region" description="Low complexity" evidence="2">
    <location>
        <begin position="594"/>
        <end position="604"/>
    </location>
</feature>
<sequence>MPSNSEASLSKATPYLLALKPHLPSEYSSHLDACTPSDVALVDRLLRFVAGGECPKSAGEVVQREWKEKQVSAMKVIRDLVSPSGQSAPAVATHSNGNGNGNTAVKRTRDDDDDDVETQVTKKSRTSPTPAQSPAPSSTEDITLHTFHALSLQAPLRKKLDISIHEHTLRLVNPSSQAIEASIPLTFLKRAFLLPTRGKTKRHWTVVLLWSDTPALTGKAAEKAAAVAAANGDEKIEERQVAFGIDAIPTAAFVVTDHTALTPSKMTHPKGTATYPALRTFLQHLPVPLIEPSTSVFQASSSSGGDPTAGVQAYRSAKEGTLWFLDGGVLWDGRPSEYWSLGDLVKGNEERNKEEKDNGGTGVEGVRISRRARMGVGHSEGGEEEDEEEEGEEEEEESVETDFGMVDGKEQEGIRRWVKARRHLFGVANPLASNTKANGKRKDVKGKGRAMEADEEEEELDTEPKVDVKGKGKAIAIEDDSEDSEDDDFVDGSESDGGSATSSSDDSDREAGDDNGSGYEDEDEDVDEDVGGEDEDGDEEMLDPKHHPLLRPGAMPRMSKAAIEAAVGMVSEDLFGGGGAGSGGSKAKEKGRPGSSNRASGSSSKGKKAQEEEEEESDKESEEEEEDEEDELDD</sequence>
<dbReference type="AlphaFoldDB" id="A0A4S4KG71"/>
<accession>A0A4S4KG71</accession>
<feature type="region of interest" description="Disordered" evidence="2">
    <location>
        <begin position="350"/>
        <end position="409"/>
    </location>
</feature>
<feature type="region of interest" description="Disordered" evidence="2">
    <location>
        <begin position="572"/>
        <end position="634"/>
    </location>
</feature>
<organism evidence="4 5">
    <name type="scientific">Hermanssonia centrifuga</name>
    <dbReference type="NCBI Taxonomy" id="98765"/>
    <lineage>
        <taxon>Eukaryota</taxon>
        <taxon>Fungi</taxon>
        <taxon>Dikarya</taxon>
        <taxon>Basidiomycota</taxon>
        <taxon>Agaricomycotina</taxon>
        <taxon>Agaricomycetes</taxon>
        <taxon>Polyporales</taxon>
        <taxon>Meruliaceae</taxon>
        <taxon>Hermanssonia</taxon>
    </lineage>
</organism>
<gene>
    <name evidence="4" type="ORF">EW026_g4750</name>
</gene>
<feature type="compositionally biased region" description="Acidic residues" evidence="2">
    <location>
        <begin position="505"/>
        <end position="541"/>
    </location>
</feature>
<feature type="compositionally biased region" description="Acidic residues" evidence="2">
    <location>
        <begin position="382"/>
        <end position="400"/>
    </location>
</feature>
<feature type="compositionally biased region" description="Low complexity" evidence="2">
    <location>
        <begin position="126"/>
        <end position="139"/>
    </location>
</feature>
<dbReference type="InterPro" id="IPR011993">
    <property type="entry name" value="PH-like_dom_sf"/>
</dbReference>
<reference evidence="4 5" key="1">
    <citation type="submission" date="2019-02" db="EMBL/GenBank/DDBJ databases">
        <title>Genome sequencing of the rare red list fungi Phlebia centrifuga.</title>
        <authorList>
            <person name="Buettner E."/>
            <person name="Kellner H."/>
        </authorList>
    </citation>
    <scope>NUCLEOTIDE SEQUENCE [LARGE SCALE GENOMIC DNA]</scope>
    <source>
        <strain evidence="4 5">DSM 108282</strain>
    </source>
</reference>
<dbReference type="SMART" id="SM01287">
    <property type="entry name" value="Rtt106"/>
    <property type="match status" value="1"/>
</dbReference>
<dbReference type="SUPFAM" id="SSF50729">
    <property type="entry name" value="PH domain-like"/>
    <property type="match status" value="1"/>
</dbReference>
<feature type="domain" description="Histone chaperone RTT106/FACT complex subunit SPT16-like middle" evidence="3">
    <location>
        <begin position="308"/>
        <end position="428"/>
    </location>
</feature>
<feature type="compositionally biased region" description="Acidic residues" evidence="2">
    <location>
        <begin position="477"/>
        <end position="494"/>
    </location>
</feature>
<dbReference type="Proteomes" id="UP000309038">
    <property type="component" value="Unassembled WGS sequence"/>
</dbReference>
<feature type="region of interest" description="Disordered" evidence="2">
    <location>
        <begin position="431"/>
        <end position="556"/>
    </location>
</feature>
<dbReference type="EMBL" id="SGPJ01000183">
    <property type="protein sequence ID" value="THG97201.1"/>
    <property type="molecule type" value="Genomic_DNA"/>
</dbReference>
<comment type="function">
    <text evidence="1">Component of the FACT complex, a general chromatin factor that acts to reorganize nucleosomes. The FACT complex is involved in multiple processes that require DNA as a template such as mRNA elongation, DNA replication and DNA repair. During transcription elongation the FACT complex acts as a histone chaperone that both destabilizes and restores nucleosomal structure. It facilitates the passage of RNA polymerase II and transcription by promoting the dissociation of one histone H2A-H2B dimer from the nucleosome, then subsequently promotes the reestablishment of the nucleosome following the passage of RNA polymerase II.</text>
</comment>
<feature type="region of interest" description="Disordered" evidence="2">
    <location>
        <begin position="83"/>
        <end position="139"/>
    </location>
</feature>
<evidence type="ECO:0000259" key="3">
    <source>
        <dbReference type="SMART" id="SM01287"/>
    </source>
</evidence>
<protein>
    <recommendedName>
        <fullName evidence="3">Histone chaperone RTT106/FACT complex subunit SPT16-like middle domain-containing protein</fullName>
    </recommendedName>
</protein>
<evidence type="ECO:0000256" key="2">
    <source>
        <dbReference type="SAM" id="MobiDB-lite"/>
    </source>
</evidence>
<dbReference type="InterPro" id="IPR013719">
    <property type="entry name" value="RTT106/SPT16-like_middle_dom"/>
</dbReference>
<dbReference type="Gene3D" id="2.30.29.30">
    <property type="entry name" value="Pleckstrin-homology domain (PH domain)/Phosphotyrosine-binding domain (PTB)"/>
    <property type="match status" value="1"/>
</dbReference>
<feature type="compositionally biased region" description="Acidic residues" evidence="2">
    <location>
        <begin position="611"/>
        <end position="634"/>
    </location>
</feature>
<evidence type="ECO:0000313" key="4">
    <source>
        <dbReference type="EMBL" id="THG97201.1"/>
    </source>
</evidence>
<evidence type="ECO:0000313" key="5">
    <source>
        <dbReference type="Proteomes" id="UP000309038"/>
    </source>
</evidence>
<comment type="caution">
    <text evidence="4">The sequence shown here is derived from an EMBL/GenBank/DDBJ whole genome shotgun (WGS) entry which is preliminary data.</text>
</comment>
<evidence type="ECO:0000256" key="1">
    <source>
        <dbReference type="ARBA" id="ARBA00025370"/>
    </source>
</evidence>
<feature type="compositionally biased region" description="Polar residues" evidence="2">
    <location>
        <begin position="83"/>
        <end position="105"/>
    </location>
</feature>
<feature type="compositionally biased region" description="Gly residues" evidence="2">
    <location>
        <begin position="575"/>
        <end position="584"/>
    </location>
</feature>
<dbReference type="Pfam" id="PF08512">
    <property type="entry name" value="Rttp106-like_middle"/>
    <property type="match status" value="1"/>
</dbReference>
<name>A0A4S4KG71_9APHY</name>
<keyword evidence="5" id="KW-1185">Reference proteome</keyword>